<dbReference type="PANTHER" id="PTHR24320:SF148">
    <property type="entry name" value="NAD(P)-BINDING ROSSMANN-FOLD SUPERFAMILY PROTEIN"/>
    <property type="match status" value="1"/>
</dbReference>
<sequence>MPVTNVLVTGANAGLGKECCRQLALLDGIEKVYLGCRNEEKAKAAKASLEESTGKMGVFEIVLMDVSKLDSVREAIQMFKKDSVILDGIVLNAGGGGTNPMGMAAGIGVTNIFALNVLGHALFIDLAIQEKIFTAGSVVYSGSEGARGIPSFGGVKPVLNNGAVEEFVSIADGSMEGLNDNNVYAYAKCTAALWIGSLARKHPYPESKMRFVTMSPGGTKSTNVFDPLPIPMRWILKTTFQVMSLLGKVHGLETGAKRYMDALTEDGNATYKSGVFYASTDENSITGPTGDQSIIWDVFANEIYQDNAYTAIDKLLK</sequence>
<dbReference type="EMBL" id="CAICTM010000276">
    <property type="protein sequence ID" value="CAB9506749.1"/>
    <property type="molecule type" value="Genomic_DNA"/>
</dbReference>
<keyword evidence="2" id="KW-0560">Oxidoreductase</keyword>
<protein>
    <submittedName>
        <fullName evidence="3">Protochlorophyllide reductase A, chloroplastic</fullName>
    </submittedName>
</protein>
<dbReference type="GO" id="GO:0016491">
    <property type="term" value="F:oxidoreductase activity"/>
    <property type="evidence" value="ECO:0007669"/>
    <property type="project" value="UniProtKB-KW"/>
</dbReference>
<name>A0A9N8DVJ9_9STRA</name>
<reference evidence="3" key="1">
    <citation type="submission" date="2020-06" db="EMBL/GenBank/DDBJ databases">
        <authorList>
            <consortium name="Plant Systems Biology data submission"/>
        </authorList>
    </citation>
    <scope>NUCLEOTIDE SEQUENCE</scope>
    <source>
        <strain evidence="3">D6</strain>
    </source>
</reference>
<evidence type="ECO:0000256" key="1">
    <source>
        <dbReference type="ARBA" id="ARBA00006484"/>
    </source>
</evidence>
<accession>A0A9N8DVJ9</accession>
<comment type="similarity">
    <text evidence="1">Belongs to the short-chain dehydrogenases/reductases (SDR) family.</text>
</comment>
<dbReference type="Gene3D" id="3.40.50.720">
    <property type="entry name" value="NAD(P)-binding Rossmann-like Domain"/>
    <property type="match status" value="1"/>
</dbReference>
<comment type="caution">
    <text evidence="3">The sequence shown here is derived from an EMBL/GenBank/DDBJ whole genome shotgun (WGS) entry which is preliminary data.</text>
</comment>
<dbReference type="Proteomes" id="UP001153069">
    <property type="component" value="Unassembled WGS sequence"/>
</dbReference>
<dbReference type="AlphaFoldDB" id="A0A9N8DVJ9"/>
<dbReference type="Pfam" id="PF00106">
    <property type="entry name" value="adh_short"/>
    <property type="match status" value="1"/>
</dbReference>
<evidence type="ECO:0000313" key="3">
    <source>
        <dbReference type="EMBL" id="CAB9506749.1"/>
    </source>
</evidence>
<dbReference type="PANTHER" id="PTHR24320">
    <property type="entry name" value="RETINOL DEHYDROGENASE"/>
    <property type="match status" value="1"/>
</dbReference>
<gene>
    <name evidence="3" type="ORF">SEMRO_277_G106350.1</name>
</gene>
<dbReference type="InterPro" id="IPR036291">
    <property type="entry name" value="NAD(P)-bd_dom_sf"/>
</dbReference>
<dbReference type="OrthoDB" id="45918at2759"/>
<organism evidence="3 4">
    <name type="scientific">Seminavis robusta</name>
    <dbReference type="NCBI Taxonomy" id="568900"/>
    <lineage>
        <taxon>Eukaryota</taxon>
        <taxon>Sar</taxon>
        <taxon>Stramenopiles</taxon>
        <taxon>Ochrophyta</taxon>
        <taxon>Bacillariophyta</taxon>
        <taxon>Bacillariophyceae</taxon>
        <taxon>Bacillariophycidae</taxon>
        <taxon>Naviculales</taxon>
        <taxon>Naviculaceae</taxon>
        <taxon>Seminavis</taxon>
    </lineage>
</organism>
<keyword evidence="4" id="KW-1185">Reference proteome</keyword>
<proteinExistence type="inferred from homology"/>
<dbReference type="InterPro" id="IPR002347">
    <property type="entry name" value="SDR_fam"/>
</dbReference>
<dbReference type="SUPFAM" id="SSF51735">
    <property type="entry name" value="NAD(P)-binding Rossmann-fold domains"/>
    <property type="match status" value="1"/>
</dbReference>
<evidence type="ECO:0000313" key="4">
    <source>
        <dbReference type="Proteomes" id="UP001153069"/>
    </source>
</evidence>
<evidence type="ECO:0000256" key="2">
    <source>
        <dbReference type="ARBA" id="ARBA00023002"/>
    </source>
</evidence>